<keyword evidence="6 9" id="KW-0010">Activator</keyword>
<proteinExistence type="inferred from homology"/>
<feature type="region of interest" description="Disordered" evidence="10">
    <location>
        <begin position="1859"/>
        <end position="1899"/>
    </location>
</feature>
<comment type="subcellular location">
    <subcellularLocation>
        <location evidence="1 9">Nucleus</location>
    </subcellularLocation>
</comment>
<evidence type="ECO:0000256" key="2">
    <source>
        <dbReference type="ARBA" id="ARBA00009354"/>
    </source>
</evidence>
<evidence type="ECO:0000256" key="4">
    <source>
        <dbReference type="ARBA" id="ARBA00022491"/>
    </source>
</evidence>
<dbReference type="OrthoDB" id="103819at2759"/>
<dbReference type="GO" id="GO:0016592">
    <property type="term" value="C:mediator complex"/>
    <property type="evidence" value="ECO:0007669"/>
    <property type="project" value="InterPro"/>
</dbReference>
<evidence type="ECO:0000313" key="15">
    <source>
        <dbReference type="Proteomes" id="UP000596742"/>
    </source>
</evidence>
<comment type="function">
    <text evidence="9">Component of the Mediator complex, a coactivator involved in regulated transcription of nearly all RNA polymerase II-dependent genes. Mediator functions as a bridge to convey information from gene-specific regulatory proteins to the basal RNA polymerase II transcription machinery. Mediator is recruited to promoters by direct interactions with regulatory proteins and serves as a scaffold for the assembly of a functional preinitiation complex with RNA polymerase II and the general transcription factors.</text>
</comment>
<feature type="compositionally biased region" description="Polar residues" evidence="10">
    <location>
        <begin position="674"/>
        <end position="687"/>
    </location>
</feature>
<dbReference type="GO" id="GO:0045944">
    <property type="term" value="P:positive regulation of transcription by RNA polymerase II"/>
    <property type="evidence" value="ECO:0007669"/>
    <property type="project" value="TreeGrafter"/>
</dbReference>
<feature type="domain" description="MID" evidence="13">
    <location>
        <begin position="1301"/>
        <end position="1557"/>
    </location>
</feature>
<keyword evidence="5 9" id="KW-0805">Transcription regulation</keyword>
<feature type="compositionally biased region" description="Polar residues" evidence="10">
    <location>
        <begin position="1859"/>
        <end position="1875"/>
    </location>
</feature>
<comment type="similarity">
    <text evidence="2 9">Belongs to the Mediator complex subunit 13 family.</text>
</comment>
<dbReference type="PANTHER" id="PTHR48249:SF3">
    <property type="entry name" value="MEDIATOR OF RNA POLYMERASE II TRANSCRIPTION SUBUNIT 13"/>
    <property type="match status" value="1"/>
</dbReference>
<dbReference type="Pfam" id="PF06333">
    <property type="entry name" value="Med13_C"/>
    <property type="match status" value="1"/>
</dbReference>
<dbReference type="Pfam" id="PF11597">
    <property type="entry name" value="Med13_N"/>
    <property type="match status" value="1"/>
</dbReference>
<feature type="region of interest" description="Disordered" evidence="10">
    <location>
        <begin position="304"/>
        <end position="331"/>
    </location>
</feature>
<keyword evidence="15" id="KW-1185">Reference proteome</keyword>
<keyword evidence="7 9" id="KW-0804">Transcription</keyword>
<feature type="domain" description="Mediator complex subunit Med13 C-terminal" evidence="11">
    <location>
        <begin position="1593"/>
        <end position="2007"/>
    </location>
</feature>
<accession>A0A8B6ERF2</accession>
<feature type="compositionally biased region" description="Basic and acidic residues" evidence="10">
    <location>
        <begin position="1442"/>
        <end position="1466"/>
    </location>
</feature>
<feature type="region of interest" description="Disordered" evidence="10">
    <location>
        <begin position="491"/>
        <end position="561"/>
    </location>
</feature>
<dbReference type="InterPro" id="IPR051139">
    <property type="entry name" value="Mediator_complx_sub13"/>
</dbReference>
<feature type="compositionally biased region" description="Polar residues" evidence="10">
    <location>
        <begin position="430"/>
        <end position="440"/>
    </location>
</feature>
<dbReference type="EMBL" id="UYJE01005476">
    <property type="protein sequence ID" value="VDI37618.1"/>
    <property type="molecule type" value="Genomic_DNA"/>
</dbReference>
<feature type="compositionally biased region" description="Acidic residues" evidence="10">
    <location>
        <begin position="688"/>
        <end position="697"/>
    </location>
</feature>
<feature type="compositionally biased region" description="Basic and acidic residues" evidence="10">
    <location>
        <begin position="710"/>
        <end position="720"/>
    </location>
</feature>
<dbReference type="Pfam" id="PF18296">
    <property type="entry name" value="MID_MedPIWI"/>
    <property type="match status" value="1"/>
</dbReference>
<dbReference type="PANTHER" id="PTHR48249">
    <property type="entry name" value="MEDIATOR OF RNA POLYMERASE II TRANSCRIPTION SUBUNIT 13"/>
    <property type="match status" value="1"/>
</dbReference>
<organism evidence="14 15">
    <name type="scientific">Mytilus galloprovincialis</name>
    <name type="common">Mediterranean mussel</name>
    <dbReference type="NCBI Taxonomy" id="29158"/>
    <lineage>
        <taxon>Eukaryota</taxon>
        <taxon>Metazoa</taxon>
        <taxon>Spiralia</taxon>
        <taxon>Lophotrochozoa</taxon>
        <taxon>Mollusca</taxon>
        <taxon>Bivalvia</taxon>
        <taxon>Autobranchia</taxon>
        <taxon>Pteriomorphia</taxon>
        <taxon>Mytilida</taxon>
        <taxon>Mytiloidea</taxon>
        <taxon>Mytilidae</taxon>
        <taxon>Mytilinae</taxon>
        <taxon>Mytilus</taxon>
    </lineage>
</organism>
<name>A0A8B6ERF2_MYTGA</name>
<keyword evidence="8 9" id="KW-0539">Nucleus</keyword>
<dbReference type="InterPro" id="IPR021643">
    <property type="entry name" value="Mediator_Med13_N"/>
</dbReference>
<dbReference type="InterPro" id="IPR009401">
    <property type="entry name" value="Med13_C"/>
</dbReference>
<feature type="domain" description="Mediator complex subunit Med13 N-terminal" evidence="12">
    <location>
        <begin position="12"/>
        <end position="235"/>
    </location>
</feature>
<evidence type="ECO:0000256" key="7">
    <source>
        <dbReference type="ARBA" id="ARBA00023163"/>
    </source>
</evidence>
<dbReference type="InterPro" id="IPR041285">
    <property type="entry name" value="MID_MedPIWI"/>
</dbReference>
<evidence type="ECO:0000256" key="3">
    <source>
        <dbReference type="ARBA" id="ARBA00019618"/>
    </source>
</evidence>
<feature type="compositionally biased region" description="Polar residues" evidence="10">
    <location>
        <begin position="1882"/>
        <end position="1899"/>
    </location>
</feature>
<evidence type="ECO:0000256" key="9">
    <source>
        <dbReference type="RuleBase" id="RU364134"/>
    </source>
</evidence>
<evidence type="ECO:0000256" key="1">
    <source>
        <dbReference type="ARBA" id="ARBA00004123"/>
    </source>
</evidence>
<gene>
    <name evidence="14" type="ORF">MGAL_10B059014</name>
</gene>
<evidence type="ECO:0000259" key="12">
    <source>
        <dbReference type="Pfam" id="PF11597"/>
    </source>
</evidence>
<sequence>MSHPNPAGNGCSLEDCYTNLFALTDICGIKWRRLATNPDSHVPLGLDHLEDPVLVSYSKCIQSDILCVWRRIQNNAGEQRTDHLSFNKELWIFWYGDEPSVLESHVSKDLIVKETGSWDKGKDHGLSYECRTLLFKALHNLIERCLLTKGFARLGRWFVQPYDSQTQNTDRQTHLSFSFNFFLHGESSVCASIEVKQHPPVWRLTQHHLTLAQENHTNFQVILAPYGLNGTLTGQSYRDADQHAHKVLDEWSRFYPIDKSDKEGDPSKAPALVEVLVAGVRMKYPSSFVLLSDVEEYLHKNITAPAPATNQPRPQPVVPHSHLTPPSSPADISILADHGAKAGGGVMASGGTHHLDISSELIAKSERVFSAKIQEKMLQDNCINSVVSKRPSEAVNDETAAGVWDFNDPTTKLNCNCSRHRSLKNKPILTGQNKAQQGATNKHGKGDFKADKNERPPSRLGRSTAFHRQSTTTEVVDVDLLMQRATVQAVNFAPPQGPGGTLPQLNNTGEGSTVPEGHSPAAVPSPLEEPNSHSHVSQSGEPTMPKLSPHPPPEVPETKPVVETNPSAMVNGHVDFAKPNDVSTPKAAENVMSPPWVPSEAKNVSINNWIKSHQHHKHVEVPGIKRPLLPTLQTDGESFVTENLYNLDPLNTWLSIPVLKKPRYEELSPDGESMISQKHMNCNSPQSMEDDPYEFSDEASINPATITNRKMRDSRDEGFHNRKSPYGRGDDESGRLDSNRDGTDAGGSLTSPPATPNPALKQDGLMHLNDLVVKPSDLDHIFESDSDNDDSSLLPKDTNLPDDLKHATKLIIQPTEGVIAASELIRMYPTPPSNNSEISPISYHEAIETYERPIIKKEINVPSIEEFLKDVPSVFQPQEQEEFVSSEKYSTVTLPSNKLSPIHHPPDYKASWQFPMPIMEKPPPNSYINIPSIENIPSLPSRMPSSAIESSPAMFQTSSVGPQRTPMSYELQSPASNASSYLNKTLNSVDNQGTNNQIAEVQSLIVNILLMDSRLNVFKDANFDSCNFCVCNGNIKGADSGILIEDPSGEAQYSCTCGFSAIRNRRFGIHAGLFYEDEVDITGVRNDRLDRRKPGLLSLEFNGEHKGDDPNKSVLELLLGQFTVPYPSSSSSQLLIRLSMNTDTSYAAISVDDFPLRDGNDVSYTALDQGRQAMEHCLPTKLNDDVMKTTCLHKWQFLQGATKIPLNSQDSQHLLKSLQPILQDAIQNKRVTRLWEQTFKLTGPLTWKEFHQLAGRGSEENSSPQPIPALLVGHDKDWLSVSPYSLRFWEKQFMEPYGKQRDIAYVVLAPDNNYVIDYVKIFFQELSNVYELCRLGRHAPFAKKLRDGIMRIGKKQAASKSGDEVEEEFFKHIGESPITNKLRLYAQVCSSWLAPLLGQQTLDNSVFEPNTNYRAGYKPCEPMPPTNTEHVFTVPPPTTTSEDNKENTQTSEKDNLRDQSLHENDREKPVECPALVVYIVDPFSYGQNCEGESDMDRIIKIGLLKCYLQLVKSLPENLQQNINLQIIPLHTVLESTEGGSNMQQLKAISFSVFTACRWISSHNVLGRSLTGFGPASAAEMFLKKKEDKKMKLYSPPFVIAPTKDKQALLAECHGEKLERSNVLYFSYCLSEDQRWLLVACTDENGELMETATINIEIPNRNRRKKASARKIGLKKLWDFILGVVTMTTIPSRLVIGRFGRMGHGELKGWSGLLSKKNIVKSMRRIKDLCPNVCSHLSNSSSEIPGILSVCLISLESHSSFQVLADAVKAEEKMSSNCPLQTPQDASCTHILVFPISANAQANSQSVMPDTGVSLGLGNIEDVMDDDNILSGLHDDFKMDNDINDGFLFNVFEEITNSPNTLLPGGNNSNPGSPTDNGRHSLSAMNGSTSNSQELDPQDEQPNLLQQPLAMGYIVSTADSGPLPKWFWSACPESEYHKPYTFKAALHIQSNQEEFMPSSQRNSHPLDSSITCDVLRYVLENYNALSWLTFDPVKNDRVSSLPIHIVVLMQMYHALNAFL</sequence>
<evidence type="ECO:0000313" key="14">
    <source>
        <dbReference type="EMBL" id="VDI37618.1"/>
    </source>
</evidence>
<evidence type="ECO:0000256" key="6">
    <source>
        <dbReference type="ARBA" id="ARBA00023159"/>
    </source>
</evidence>
<feature type="region of interest" description="Disordered" evidence="10">
    <location>
        <begin position="426"/>
        <end position="470"/>
    </location>
</feature>
<dbReference type="GO" id="GO:0003713">
    <property type="term" value="F:transcription coactivator activity"/>
    <property type="evidence" value="ECO:0007669"/>
    <property type="project" value="TreeGrafter"/>
</dbReference>
<reference evidence="14" key="1">
    <citation type="submission" date="2018-11" db="EMBL/GenBank/DDBJ databases">
        <authorList>
            <person name="Alioto T."/>
            <person name="Alioto T."/>
        </authorList>
    </citation>
    <scope>NUCLEOTIDE SEQUENCE</scope>
</reference>
<keyword evidence="4 9" id="KW-0678">Repressor</keyword>
<evidence type="ECO:0000259" key="13">
    <source>
        <dbReference type="Pfam" id="PF18296"/>
    </source>
</evidence>
<feature type="compositionally biased region" description="Basic and acidic residues" evidence="10">
    <location>
        <begin position="444"/>
        <end position="457"/>
    </location>
</feature>
<evidence type="ECO:0000256" key="8">
    <source>
        <dbReference type="ARBA" id="ARBA00023242"/>
    </source>
</evidence>
<evidence type="ECO:0000256" key="5">
    <source>
        <dbReference type="ARBA" id="ARBA00023015"/>
    </source>
</evidence>
<evidence type="ECO:0000259" key="11">
    <source>
        <dbReference type="Pfam" id="PF06333"/>
    </source>
</evidence>
<evidence type="ECO:0000256" key="10">
    <source>
        <dbReference type="SAM" id="MobiDB-lite"/>
    </source>
</evidence>
<comment type="subunit">
    <text evidence="9">Component of the Mediator complex.</text>
</comment>
<feature type="region of interest" description="Disordered" evidence="10">
    <location>
        <begin position="667"/>
        <end position="762"/>
    </location>
</feature>
<comment type="caution">
    <text evidence="14">The sequence shown here is derived from an EMBL/GenBank/DDBJ whole genome shotgun (WGS) entry which is preliminary data.</text>
</comment>
<protein>
    <recommendedName>
        <fullName evidence="3 9">Mediator of RNA polymerase II transcription subunit 13</fullName>
    </recommendedName>
</protein>
<feature type="compositionally biased region" description="Basic and acidic residues" evidence="10">
    <location>
        <begin position="728"/>
        <end position="743"/>
    </location>
</feature>
<feature type="region of interest" description="Disordered" evidence="10">
    <location>
        <begin position="1418"/>
        <end position="1466"/>
    </location>
</feature>
<dbReference type="Proteomes" id="UP000596742">
    <property type="component" value="Unassembled WGS sequence"/>
</dbReference>